<dbReference type="GO" id="GO:0009236">
    <property type="term" value="P:cobalamin biosynthetic process"/>
    <property type="evidence" value="ECO:0007669"/>
    <property type="project" value="UniProtKB-UniPathway"/>
</dbReference>
<dbReference type="UniPathway" id="UPA00148"/>
<dbReference type="AlphaFoldDB" id="A0A3N2DYG5"/>
<proteinExistence type="predicted"/>
<protein>
    <submittedName>
        <fullName evidence="4">Precorrin-6A/cobalt-precorrin-6A reductase</fullName>
    </submittedName>
</protein>
<dbReference type="RefSeq" id="WP_123710856.1">
    <property type="nucleotide sequence ID" value="NZ_RKHR01000003.1"/>
</dbReference>
<keyword evidence="5" id="KW-1185">Reference proteome</keyword>
<dbReference type="PANTHER" id="PTHR36925">
    <property type="entry name" value="COBALT-PRECORRIN-6A REDUCTASE"/>
    <property type="match status" value="1"/>
</dbReference>
<gene>
    <name evidence="4" type="ORF">EDC56_0409</name>
</gene>
<dbReference type="PANTHER" id="PTHR36925:SF1">
    <property type="entry name" value="COBALT-PRECORRIN-6A REDUCTASE"/>
    <property type="match status" value="1"/>
</dbReference>
<evidence type="ECO:0000313" key="5">
    <source>
        <dbReference type="Proteomes" id="UP000275394"/>
    </source>
</evidence>
<comment type="pathway">
    <text evidence="1">Cofactor biosynthesis; adenosylcobalamin biosynthesis.</text>
</comment>
<dbReference type="PROSITE" id="PS51014">
    <property type="entry name" value="COBK_CBIJ"/>
    <property type="match status" value="1"/>
</dbReference>
<dbReference type="EMBL" id="RKHR01000003">
    <property type="protein sequence ID" value="ROS04893.1"/>
    <property type="molecule type" value="Genomic_DNA"/>
</dbReference>
<accession>A0A3N2DYG5</accession>
<organism evidence="4 5">
    <name type="scientific">Sinobacterium caligoides</name>
    <dbReference type="NCBI Taxonomy" id="933926"/>
    <lineage>
        <taxon>Bacteria</taxon>
        <taxon>Pseudomonadati</taxon>
        <taxon>Pseudomonadota</taxon>
        <taxon>Gammaproteobacteria</taxon>
        <taxon>Cellvibrionales</taxon>
        <taxon>Spongiibacteraceae</taxon>
        <taxon>Sinobacterium</taxon>
    </lineage>
</organism>
<comment type="caution">
    <text evidence="4">The sequence shown here is derived from an EMBL/GenBank/DDBJ whole genome shotgun (WGS) entry which is preliminary data.</text>
</comment>
<keyword evidence="2" id="KW-0169">Cobalamin biosynthesis</keyword>
<name>A0A3N2DYG5_9GAMM</name>
<keyword evidence="3" id="KW-0560">Oxidoreductase</keyword>
<reference evidence="4 5" key="1">
    <citation type="submission" date="2018-11" db="EMBL/GenBank/DDBJ databases">
        <title>Genomic Encyclopedia of Type Strains, Phase IV (KMG-IV): sequencing the most valuable type-strain genomes for metagenomic binning, comparative biology and taxonomic classification.</title>
        <authorList>
            <person name="Goeker M."/>
        </authorList>
    </citation>
    <scope>NUCLEOTIDE SEQUENCE [LARGE SCALE GENOMIC DNA]</scope>
    <source>
        <strain evidence="4 5">DSM 100316</strain>
    </source>
</reference>
<dbReference type="InterPro" id="IPR003723">
    <property type="entry name" value="Precorrin-6x_reduct"/>
</dbReference>
<dbReference type="OrthoDB" id="5183775at2"/>
<evidence type="ECO:0000256" key="3">
    <source>
        <dbReference type="ARBA" id="ARBA00023002"/>
    </source>
</evidence>
<dbReference type="GO" id="GO:0016994">
    <property type="term" value="F:precorrin-6A reductase activity"/>
    <property type="evidence" value="ECO:0007669"/>
    <property type="project" value="InterPro"/>
</dbReference>
<sequence>MRLLLLGGTTEARRMAMRLTSSNVTVIYSVAGLVRQPSLPCQVISGGFSCRGGLSSYLKLQAIDVVLDATHPYANNITQAASQSCDALKIPYVQFLRAPWHPGEGDLWYEFPDWSSLQDQIPVDARVFFSSGQLPNIMREAIENNKAGQSQLLRTAVLPQHRLAKSLRWVKAIGPFTLSDEMQLLRQERISLVVSKNSGGEFTRAKLVAARSLNIPVYMLARPSPIVVGKTFGEVDGCVEFLERMAS</sequence>
<dbReference type="Proteomes" id="UP000275394">
    <property type="component" value="Unassembled WGS sequence"/>
</dbReference>
<evidence type="ECO:0000256" key="1">
    <source>
        <dbReference type="ARBA" id="ARBA00004953"/>
    </source>
</evidence>
<evidence type="ECO:0000256" key="2">
    <source>
        <dbReference type="ARBA" id="ARBA00022573"/>
    </source>
</evidence>
<evidence type="ECO:0000313" key="4">
    <source>
        <dbReference type="EMBL" id="ROS04893.1"/>
    </source>
</evidence>
<dbReference type="Pfam" id="PF02571">
    <property type="entry name" value="CbiJ"/>
    <property type="match status" value="1"/>
</dbReference>